<dbReference type="InterPro" id="IPR001579">
    <property type="entry name" value="Glyco_hydro_18_chit_AS"/>
</dbReference>
<dbReference type="SMART" id="SM00494">
    <property type="entry name" value="ChtBD2"/>
    <property type="match status" value="1"/>
</dbReference>
<keyword evidence="8" id="KW-1015">Disulfide bond</keyword>
<dbReference type="FunFam" id="3.20.20.80:FF:000048">
    <property type="entry name" value="Brain chitinase and chia"/>
    <property type="match status" value="1"/>
</dbReference>
<keyword evidence="5" id="KW-0732">Signal</keyword>
<dbReference type="InterPro" id="IPR002557">
    <property type="entry name" value="Chitin-bd_dom"/>
</dbReference>
<name>A0A6A0H713_HYAAZ</name>
<keyword evidence="11" id="KW-0624">Polysaccharide degradation</keyword>
<dbReference type="PROSITE" id="PS50940">
    <property type="entry name" value="CHIT_BIND_II"/>
    <property type="match status" value="1"/>
</dbReference>
<feature type="region of interest" description="Disordered" evidence="13">
    <location>
        <begin position="98"/>
        <end position="127"/>
    </location>
</feature>
<reference evidence="16" key="3">
    <citation type="submission" date="2019-06" db="EMBL/GenBank/DDBJ databases">
        <authorList>
            <person name="Poynton C."/>
            <person name="Hasenbein S."/>
            <person name="Benoit J.B."/>
            <person name="Sepulveda M.S."/>
            <person name="Poelchau M.F."/>
            <person name="Murali S.C."/>
            <person name="Chen S."/>
            <person name="Glastad K.M."/>
            <person name="Werren J.H."/>
            <person name="Vineis J.H."/>
            <person name="Bowen J.L."/>
            <person name="Friedrich M."/>
            <person name="Jones J."/>
            <person name="Robertson H.M."/>
            <person name="Feyereisen R."/>
            <person name="Mechler-Hickson A."/>
            <person name="Mathers N."/>
            <person name="Lee C.E."/>
            <person name="Colbourne J.K."/>
            <person name="Biales A."/>
            <person name="Johnston J.S."/>
            <person name="Wellborn G.A."/>
            <person name="Rosendale A.J."/>
            <person name="Cridge A.G."/>
            <person name="Munoz-Torres M.C."/>
            <person name="Bain P.A."/>
            <person name="Manny A.R."/>
            <person name="Major K.M."/>
            <person name="Lambert F.N."/>
            <person name="Vulpe C.D."/>
            <person name="Tuck P."/>
            <person name="Blalock B.J."/>
            <person name="Lin Y.-Y."/>
            <person name="Smith M.E."/>
            <person name="Ochoa-Acuna H."/>
            <person name="Chen M.-J.M."/>
            <person name="Childers C.P."/>
            <person name="Qu J."/>
            <person name="Dugan S."/>
            <person name="Lee S.L."/>
            <person name="Chao H."/>
            <person name="Dinh H."/>
            <person name="Han Y."/>
            <person name="Doddapaneni H."/>
            <person name="Worley K.C."/>
            <person name="Muzny D.M."/>
            <person name="Gibbs R.A."/>
            <person name="Richards S."/>
        </authorList>
    </citation>
    <scope>NUCLEOTIDE SEQUENCE</scope>
    <source>
        <strain evidence="16">HAZT.00-mixed</strain>
        <tissue evidence="16">Whole organism</tissue>
    </source>
</reference>
<evidence type="ECO:0000313" key="16">
    <source>
        <dbReference type="EMBL" id="KAA0201540.1"/>
    </source>
</evidence>
<dbReference type="Gene3D" id="2.170.140.10">
    <property type="entry name" value="Chitin binding domain"/>
    <property type="match status" value="1"/>
</dbReference>
<evidence type="ECO:0000256" key="13">
    <source>
        <dbReference type="SAM" id="MobiDB-lite"/>
    </source>
</evidence>
<dbReference type="SMART" id="SM00636">
    <property type="entry name" value="Glyco_18"/>
    <property type="match status" value="1"/>
</dbReference>
<dbReference type="InterPro" id="IPR029070">
    <property type="entry name" value="Chitinase_insertion_sf"/>
</dbReference>
<dbReference type="FunFam" id="3.10.50.10:FF:000004">
    <property type="entry name" value="Chitinase 5"/>
    <property type="match status" value="1"/>
</dbReference>
<dbReference type="Pfam" id="PF01607">
    <property type="entry name" value="CBM_14"/>
    <property type="match status" value="1"/>
</dbReference>
<feature type="region of interest" description="Disordered" evidence="13">
    <location>
        <begin position="1"/>
        <end position="40"/>
    </location>
</feature>
<evidence type="ECO:0000256" key="12">
    <source>
        <dbReference type="RuleBase" id="RU000489"/>
    </source>
</evidence>
<dbReference type="PROSITE" id="PS01095">
    <property type="entry name" value="GH18_1"/>
    <property type="match status" value="1"/>
</dbReference>
<evidence type="ECO:0000256" key="10">
    <source>
        <dbReference type="ARBA" id="ARBA00023295"/>
    </source>
</evidence>
<dbReference type="SUPFAM" id="SSF57625">
    <property type="entry name" value="Invertebrate chitin-binding proteins"/>
    <property type="match status" value="1"/>
</dbReference>
<dbReference type="PROSITE" id="PS51910">
    <property type="entry name" value="GH18_2"/>
    <property type="match status" value="1"/>
</dbReference>
<comment type="catalytic activity">
    <reaction evidence="1">
        <text>Random endo-hydrolysis of N-acetyl-beta-D-glucosaminide (1-&gt;4)-beta-linkages in chitin and chitodextrins.</text>
        <dbReference type="EC" id="3.2.1.14"/>
    </reaction>
</comment>
<evidence type="ECO:0000256" key="4">
    <source>
        <dbReference type="ARBA" id="ARBA00022669"/>
    </source>
</evidence>
<dbReference type="EMBL" id="JQDR03005386">
    <property type="protein sequence ID" value="KAA0201540.1"/>
    <property type="molecule type" value="Genomic_DNA"/>
</dbReference>
<dbReference type="InterPro" id="IPR017853">
    <property type="entry name" value="GH"/>
</dbReference>
<dbReference type="SUPFAM" id="SSF54556">
    <property type="entry name" value="Chitinase insertion domain"/>
    <property type="match status" value="1"/>
</dbReference>
<organism evidence="16">
    <name type="scientific">Hyalella azteca</name>
    <name type="common">Amphipod</name>
    <dbReference type="NCBI Taxonomy" id="294128"/>
    <lineage>
        <taxon>Eukaryota</taxon>
        <taxon>Metazoa</taxon>
        <taxon>Ecdysozoa</taxon>
        <taxon>Arthropoda</taxon>
        <taxon>Crustacea</taxon>
        <taxon>Multicrustacea</taxon>
        <taxon>Malacostraca</taxon>
        <taxon>Eumalacostraca</taxon>
        <taxon>Peracarida</taxon>
        <taxon>Amphipoda</taxon>
        <taxon>Senticaudata</taxon>
        <taxon>Talitrida</taxon>
        <taxon>Talitroidea</taxon>
        <taxon>Hyalellidae</taxon>
        <taxon>Hyalella</taxon>
    </lineage>
</organism>
<dbReference type="Pfam" id="PF00704">
    <property type="entry name" value="Glyco_hydro_18"/>
    <property type="match status" value="1"/>
</dbReference>
<evidence type="ECO:0000256" key="5">
    <source>
        <dbReference type="ARBA" id="ARBA00022729"/>
    </source>
</evidence>
<evidence type="ECO:0000256" key="9">
    <source>
        <dbReference type="ARBA" id="ARBA00023277"/>
    </source>
</evidence>
<protein>
    <recommendedName>
        <fullName evidence="3">chitinase</fullName>
        <ecNumber evidence="3">3.2.1.14</ecNumber>
    </recommendedName>
</protein>
<evidence type="ECO:0000256" key="6">
    <source>
        <dbReference type="ARBA" id="ARBA00022801"/>
    </source>
</evidence>
<dbReference type="InterPro" id="IPR001223">
    <property type="entry name" value="Glyco_hydro18_cat"/>
</dbReference>
<dbReference type="PANTHER" id="PTHR11177:SF359">
    <property type="entry name" value="CHITINASE 10-RELATED"/>
    <property type="match status" value="1"/>
</dbReference>
<dbReference type="GO" id="GO:0005576">
    <property type="term" value="C:extracellular region"/>
    <property type="evidence" value="ECO:0007669"/>
    <property type="project" value="InterPro"/>
</dbReference>
<dbReference type="Proteomes" id="UP000711488">
    <property type="component" value="Unassembled WGS sequence"/>
</dbReference>
<evidence type="ECO:0000256" key="7">
    <source>
        <dbReference type="ARBA" id="ARBA00023024"/>
    </source>
</evidence>
<evidence type="ECO:0000256" key="1">
    <source>
        <dbReference type="ARBA" id="ARBA00000822"/>
    </source>
</evidence>
<gene>
    <name evidence="16" type="ORF">HAZT_HAZT005433</name>
</gene>
<dbReference type="InterPro" id="IPR050314">
    <property type="entry name" value="Glycosyl_Hydrlase_18"/>
</dbReference>
<keyword evidence="9" id="KW-0119">Carbohydrate metabolism</keyword>
<dbReference type="GO" id="GO:0008061">
    <property type="term" value="F:chitin binding"/>
    <property type="evidence" value="ECO:0007669"/>
    <property type="project" value="UniProtKB-KW"/>
</dbReference>
<sequence>MFVEGTRETDVSTPSTEPSVATQTRVTTQPSLTTMSLSCSPEGSYQHDPSDCSSYYLCVHGSLNRFTCQSPLLWNKIKNICDWPKSVNCQITDGGGGGASAPSSGVTSSDVPQVTTPPPAPVELEPVQGEGSLSKDYMVVCYFTNWAWYRPGIGKYTPDDIDPTICTHIVYGFAVLDYSNLIIKPHDSWADLDNNFYGKVTALKKRGIKVTVAIGGWNDSAGDKYSRLVNNPTARRKFIEHVIEFITKHDFDGLDLDWEYPKCWQVDCNKGPATDKQAFADWVRELSEAFKPRGLLLSAAVSPSKKVIDEGYDVPALNRYLDWIAVMTYDYHGQWDKKTGHVAPMYYHPEDDIDYFNMDFTIRYWLEQGATLDKLVLGMPMYGQSFTLNNPSVNGLNAPARSGGTAGEFTRAKGFLAYYEICDRVRNGGWTVVKDPEGRMGPYAYSGDQWVSYDDVETIRKKAQYIRDKGLAGGMVWALDLDDFRNRCGQGAHPLMNTIKSVLGE</sequence>
<feature type="domain" description="GH18" evidence="15">
    <location>
        <begin position="137"/>
        <end position="505"/>
    </location>
</feature>
<evidence type="ECO:0000259" key="15">
    <source>
        <dbReference type="PROSITE" id="PS51910"/>
    </source>
</evidence>
<dbReference type="InterPro" id="IPR036508">
    <property type="entry name" value="Chitin-bd_dom_sf"/>
</dbReference>
<dbReference type="GO" id="GO:0000272">
    <property type="term" value="P:polysaccharide catabolic process"/>
    <property type="evidence" value="ECO:0007669"/>
    <property type="project" value="UniProtKB-KW"/>
</dbReference>
<evidence type="ECO:0000256" key="2">
    <source>
        <dbReference type="ARBA" id="ARBA00009121"/>
    </source>
</evidence>
<dbReference type="AlphaFoldDB" id="A0A6A0H713"/>
<dbReference type="GO" id="GO:0006032">
    <property type="term" value="P:chitin catabolic process"/>
    <property type="evidence" value="ECO:0007669"/>
    <property type="project" value="UniProtKB-KW"/>
</dbReference>
<proteinExistence type="inferred from homology"/>
<dbReference type="GO" id="GO:0008843">
    <property type="term" value="F:endochitinase activity"/>
    <property type="evidence" value="ECO:0007669"/>
    <property type="project" value="UniProtKB-EC"/>
</dbReference>
<dbReference type="Gene3D" id="3.10.50.10">
    <property type="match status" value="1"/>
</dbReference>
<evidence type="ECO:0000256" key="11">
    <source>
        <dbReference type="ARBA" id="ARBA00023326"/>
    </source>
</evidence>
<evidence type="ECO:0000256" key="8">
    <source>
        <dbReference type="ARBA" id="ARBA00023157"/>
    </source>
</evidence>
<reference evidence="16" key="1">
    <citation type="submission" date="2014-08" db="EMBL/GenBank/DDBJ databases">
        <authorList>
            <person name="Murali S."/>
            <person name="Richards S."/>
            <person name="Bandaranaike D."/>
            <person name="Bellair M."/>
            <person name="Blankenburg K."/>
            <person name="Chao H."/>
            <person name="Dinh H."/>
            <person name="Doddapaneni H."/>
            <person name="Dugan-Rocha S."/>
            <person name="Elkadiri S."/>
            <person name="Gnanaolivu R."/>
            <person name="Hughes D."/>
            <person name="Lee S."/>
            <person name="Li M."/>
            <person name="Ming W."/>
            <person name="Munidasa M."/>
            <person name="Muniz J."/>
            <person name="Nguyen L."/>
            <person name="Osuji N."/>
            <person name="Pu L.-L."/>
            <person name="Puazo M."/>
            <person name="Skinner E."/>
            <person name="Qu C."/>
            <person name="Quiroz J."/>
            <person name="Raj R."/>
            <person name="Weissenberger G."/>
            <person name="Xin Y."/>
            <person name="Zou X."/>
            <person name="Han Y."/>
            <person name="Worley K."/>
            <person name="Muzny D."/>
            <person name="Gibbs R."/>
        </authorList>
    </citation>
    <scope>NUCLEOTIDE SEQUENCE</scope>
    <source>
        <strain evidence="16">HAZT.00-mixed</strain>
        <tissue evidence="16">Whole organism</tissue>
    </source>
</reference>
<dbReference type="InterPro" id="IPR011583">
    <property type="entry name" value="Chitinase_II/V-like_cat"/>
</dbReference>
<dbReference type="SUPFAM" id="SSF51445">
    <property type="entry name" value="(Trans)glycosidases"/>
    <property type="match status" value="1"/>
</dbReference>
<feature type="domain" description="Chitin-binding type-2" evidence="14">
    <location>
        <begin position="36"/>
        <end position="91"/>
    </location>
</feature>
<evidence type="ECO:0000259" key="14">
    <source>
        <dbReference type="PROSITE" id="PS50940"/>
    </source>
</evidence>
<accession>A0A6A0H713</accession>
<dbReference type="EC" id="3.2.1.14" evidence="3"/>
<feature type="compositionally biased region" description="Low complexity" evidence="13">
    <location>
        <begin position="100"/>
        <end position="114"/>
    </location>
</feature>
<keyword evidence="6 12" id="KW-0378">Hydrolase</keyword>
<comment type="caution">
    <text evidence="16">The sequence shown here is derived from an EMBL/GenBank/DDBJ whole genome shotgun (WGS) entry which is preliminary data.</text>
</comment>
<comment type="similarity">
    <text evidence="2">Belongs to the glycosyl hydrolase 18 family. Chitinase class II subfamily.</text>
</comment>
<evidence type="ECO:0000256" key="3">
    <source>
        <dbReference type="ARBA" id="ARBA00012729"/>
    </source>
</evidence>
<feature type="compositionally biased region" description="Polar residues" evidence="13">
    <location>
        <begin position="11"/>
        <end position="40"/>
    </location>
</feature>
<dbReference type="CDD" id="cd02872">
    <property type="entry name" value="GH18_chitolectin_chitotriosidase"/>
    <property type="match status" value="1"/>
</dbReference>
<feature type="compositionally biased region" description="Basic and acidic residues" evidence="13">
    <location>
        <begin position="1"/>
        <end position="10"/>
    </location>
</feature>
<keyword evidence="4" id="KW-0147">Chitin-binding</keyword>
<dbReference type="Gene3D" id="3.20.20.80">
    <property type="entry name" value="Glycosidases"/>
    <property type="match status" value="2"/>
</dbReference>
<keyword evidence="7" id="KW-0146">Chitin degradation</keyword>
<dbReference type="PANTHER" id="PTHR11177">
    <property type="entry name" value="CHITINASE"/>
    <property type="match status" value="1"/>
</dbReference>
<keyword evidence="10 12" id="KW-0326">Glycosidase</keyword>
<reference evidence="16" key="2">
    <citation type="journal article" date="2018" name="Environ. Sci. Technol.">
        <title>The Toxicogenome of Hyalella azteca: A Model for Sediment Ecotoxicology and Evolutionary Toxicology.</title>
        <authorList>
            <person name="Poynton H.C."/>
            <person name="Hasenbein S."/>
            <person name="Benoit J.B."/>
            <person name="Sepulveda M.S."/>
            <person name="Poelchau M.F."/>
            <person name="Hughes D.S.T."/>
            <person name="Murali S.C."/>
            <person name="Chen S."/>
            <person name="Glastad K.M."/>
            <person name="Goodisman M.A.D."/>
            <person name="Werren J.H."/>
            <person name="Vineis J.H."/>
            <person name="Bowen J.L."/>
            <person name="Friedrich M."/>
            <person name="Jones J."/>
            <person name="Robertson H.M."/>
            <person name="Feyereisen R."/>
            <person name="Mechler-Hickson A."/>
            <person name="Mathers N."/>
            <person name="Lee C.E."/>
            <person name="Colbourne J.K."/>
            <person name="Biales A."/>
            <person name="Johnston J.S."/>
            <person name="Wellborn G.A."/>
            <person name="Rosendale A.J."/>
            <person name="Cridge A.G."/>
            <person name="Munoz-Torres M.C."/>
            <person name="Bain P.A."/>
            <person name="Manny A.R."/>
            <person name="Major K.M."/>
            <person name="Lambert F.N."/>
            <person name="Vulpe C.D."/>
            <person name="Tuck P."/>
            <person name="Blalock B.J."/>
            <person name="Lin Y.Y."/>
            <person name="Smith M.E."/>
            <person name="Ochoa-Acuna H."/>
            <person name="Chen M.M."/>
            <person name="Childers C.P."/>
            <person name="Qu J."/>
            <person name="Dugan S."/>
            <person name="Lee S.L."/>
            <person name="Chao H."/>
            <person name="Dinh H."/>
            <person name="Han Y."/>
            <person name="Doddapaneni H."/>
            <person name="Worley K.C."/>
            <person name="Muzny D.M."/>
            <person name="Gibbs R.A."/>
            <person name="Richards S."/>
        </authorList>
    </citation>
    <scope>NUCLEOTIDE SEQUENCE</scope>
    <source>
        <strain evidence="16">HAZT.00-mixed</strain>
        <tissue evidence="16">Whole organism</tissue>
    </source>
</reference>